<reference evidence="1" key="1">
    <citation type="submission" date="2023-10" db="EMBL/GenBank/DDBJ databases">
        <title>Genome assembly of Pristionchus species.</title>
        <authorList>
            <person name="Yoshida K."/>
            <person name="Sommer R.J."/>
        </authorList>
    </citation>
    <scope>NUCLEOTIDE SEQUENCE</scope>
    <source>
        <strain evidence="1">RS5133</strain>
    </source>
</reference>
<sequence length="67" mass="7470">TLVVGPRSPFIVHARDSIGRLSDAERVHSLLESTKGRIPGYGFCPWRSFRIGRRKDNFPVSGGKVCE</sequence>
<name>A0AAV5VXM4_9BILA</name>
<protein>
    <submittedName>
        <fullName evidence="1">Uncharacterized protein</fullName>
    </submittedName>
</protein>
<dbReference type="Proteomes" id="UP001432322">
    <property type="component" value="Unassembled WGS sequence"/>
</dbReference>
<evidence type="ECO:0000313" key="2">
    <source>
        <dbReference type="Proteomes" id="UP001432322"/>
    </source>
</evidence>
<keyword evidence="2" id="KW-1185">Reference proteome</keyword>
<evidence type="ECO:0000313" key="1">
    <source>
        <dbReference type="EMBL" id="GMT22815.1"/>
    </source>
</evidence>
<comment type="caution">
    <text evidence="1">The sequence shown here is derived from an EMBL/GenBank/DDBJ whole genome shotgun (WGS) entry which is preliminary data.</text>
</comment>
<accession>A0AAV5VXM4</accession>
<dbReference type="AlphaFoldDB" id="A0AAV5VXM4"/>
<organism evidence="1 2">
    <name type="scientific">Pristionchus fissidentatus</name>
    <dbReference type="NCBI Taxonomy" id="1538716"/>
    <lineage>
        <taxon>Eukaryota</taxon>
        <taxon>Metazoa</taxon>
        <taxon>Ecdysozoa</taxon>
        <taxon>Nematoda</taxon>
        <taxon>Chromadorea</taxon>
        <taxon>Rhabditida</taxon>
        <taxon>Rhabditina</taxon>
        <taxon>Diplogasteromorpha</taxon>
        <taxon>Diplogasteroidea</taxon>
        <taxon>Neodiplogasteridae</taxon>
        <taxon>Pristionchus</taxon>
    </lineage>
</organism>
<feature type="non-terminal residue" evidence="1">
    <location>
        <position position="1"/>
    </location>
</feature>
<dbReference type="EMBL" id="BTSY01000004">
    <property type="protein sequence ID" value="GMT22815.1"/>
    <property type="molecule type" value="Genomic_DNA"/>
</dbReference>
<proteinExistence type="predicted"/>
<gene>
    <name evidence="1" type="ORF">PFISCL1PPCAC_14112</name>
</gene>